<comment type="caution">
    <text evidence="2">The sequence shown here is derived from an EMBL/GenBank/DDBJ whole genome shotgun (WGS) entry which is preliminary data.</text>
</comment>
<dbReference type="PANTHER" id="PTHR10666">
    <property type="entry name" value="UBIQUITIN"/>
    <property type="match status" value="1"/>
</dbReference>
<reference evidence="2 3" key="1">
    <citation type="journal article" date="2016" name="Genome Biol. Evol.">
        <title>Gene Family Evolution Reflects Adaptation to Soil Environmental Stressors in the Genome of the Collembolan Orchesella cincta.</title>
        <authorList>
            <person name="Faddeeva-Vakhrusheva A."/>
            <person name="Derks M.F."/>
            <person name="Anvar S.Y."/>
            <person name="Agamennone V."/>
            <person name="Suring W."/>
            <person name="Smit S."/>
            <person name="van Straalen N.M."/>
            <person name="Roelofs D."/>
        </authorList>
    </citation>
    <scope>NUCLEOTIDE SEQUENCE [LARGE SCALE GENOMIC DNA]</scope>
    <source>
        <tissue evidence="2">Mixed pool</tissue>
    </source>
</reference>
<dbReference type="OrthoDB" id="428577at2759"/>
<dbReference type="InterPro" id="IPR019956">
    <property type="entry name" value="Ubiquitin_dom"/>
</dbReference>
<dbReference type="STRING" id="48709.A0A1D2MCF2"/>
<organism evidence="2 3">
    <name type="scientific">Orchesella cincta</name>
    <name type="common">Springtail</name>
    <name type="synonym">Podura cincta</name>
    <dbReference type="NCBI Taxonomy" id="48709"/>
    <lineage>
        <taxon>Eukaryota</taxon>
        <taxon>Metazoa</taxon>
        <taxon>Ecdysozoa</taxon>
        <taxon>Arthropoda</taxon>
        <taxon>Hexapoda</taxon>
        <taxon>Collembola</taxon>
        <taxon>Entomobryomorpha</taxon>
        <taxon>Entomobryoidea</taxon>
        <taxon>Orchesellidae</taxon>
        <taxon>Orchesellinae</taxon>
        <taxon>Orchesella</taxon>
    </lineage>
</organism>
<dbReference type="InterPro" id="IPR029071">
    <property type="entry name" value="Ubiquitin-like_domsf"/>
</dbReference>
<dbReference type="InterPro" id="IPR050158">
    <property type="entry name" value="Ubiquitin_ubiquitin-like"/>
</dbReference>
<dbReference type="PRINTS" id="PR00348">
    <property type="entry name" value="UBIQUITIN"/>
</dbReference>
<dbReference type="Proteomes" id="UP000094527">
    <property type="component" value="Unassembled WGS sequence"/>
</dbReference>
<sequence>MLSSLHPSTKMDYNAIVREKNAEIFGKVLLRDLKNLPAEWYVTYNHRIVKQDVGLKTVLCDKQVPLSIYMSDIVDQFFVKTQTGNMIVIRADKTMTIEEVKTKIHLKEGIPEYKQRLIFAGKQLEDGRTLEDYGM</sequence>
<dbReference type="AlphaFoldDB" id="A0A1D2MCF2"/>
<gene>
    <name evidence="2" type="ORF">Ocin01_16029</name>
</gene>
<evidence type="ECO:0000313" key="2">
    <source>
        <dbReference type="EMBL" id="ODM90655.1"/>
    </source>
</evidence>
<dbReference type="PROSITE" id="PS50053">
    <property type="entry name" value="UBIQUITIN_2"/>
    <property type="match status" value="1"/>
</dbReference>
<evidence type="ECO:0000313" key="3">
    <source>
        <dbReference type="Proteomes" id="UP000094527"/>
    </source>
</evidence>
<evidence type="ECO:0000259" key="1">
    <source>
        <dbReference type="PROSITE" id="PS50053"/>
    </source>
</evidence>
<name>A0A1D2MCF2_ORCCI</name>
<dbReference type="EMBL" id="LJIJ01001860">
    <property type="protein sequence ID" value="ODM90655.1"/>
    <property type="molecule type" value="Genomic_DNA"/>
</dbReference>
<accession>A0A1D2MCF2</accession>
<dbReference type="Gene3D" id="3.10.20.90">
    <property type="entry name" value="Phosphatidylinositol 3-kinase Catalytic Subunit, Chain A, domain 1"/>
    <property type="match status" value="1"/>
</dbReference>
<dbReference type="SMART" id="SM00213">
    <property type="entry name" value="UBQ"/>
    <property type="match status" value="1"/>
</dbReference>
<proteinExistence type="predicted"/>
<protein>
    <submittedName>
        <fullName evidence="2">Ubiquitin</fullName>
    </submittedName>
</protein>
<dbReference type="InterPro" id="IPR000626">
    <property type="entry name" value="Ubiquitin-like_dom"/>
</dbReference>
<feature type="domain" description="Ubiquitin-like" evidence="1">
    <location>
        <begin position="75"/>
        <end position="135"/>
    </location>
</feature>
<dbReference type="SUPFAM" id="SSF54236">
    <property type="entry name" value="Ubiquitin-like"/>
    <property type="match status" value="1"/>
</dbReference>
<keyword evidence="3" id="KW-1185">Reference proteome</keyword>
<dbReference type="Pfam" id="PF00240">
    <property type="entry name" value="ubiquitin"/>
    <property type="match status" value="1"/>
</dbReference>